<dbReference type="RefSeq" id="WP_090236978.1">
    <property type="nucleotide sequence ID" value="NZ_FNHW01000002.1"/>
</dbReference>
<dbReference type="PIRSF" id="PIRSF012509">
    <property type="entry name" value="CamS"/>
    <property type="match status" value="1"/>
</dbReference>
<dbReference type="Proteomes" id="UP000199544">
    <property type="component" value="Unassembled WGS sequence"/>
</dbReference>
<dbReference type="CDD" id="cd13441">
    <property type="entry name" value="CamS_repeat_1"/>
    <property type="match status" value="1"/>
</dbReference>
<accession>A0A1G9ZSA2</accession>
<evidence type="ECO:0000313" key="1">
    <source>
        <dbReference type="EMBL" id="SDN23801.1"/>
    </source>
</evidence>
<evidence type="ECO:0000313" key="2">
    <source>
        <dbReference type="Proteomes" id="UP000199544"/>
    </source>
</evidence>
<keyword evidence="2" id="KW-1185">Reference proteome</keyword>
<proteinExistence type="predicted"/>
<dbReference type="OrthoDB" id="9795361at2"/>
<dbReference type="EMBL" id="FNHW01000002">
    <property type="protein sequence ID" value="SDN23801.1"/>
    <property type="molecule type" value="Genomic_DNA"/>
</dbReference>
<dbReference type="PROSITE" id="PS51257">
    <property type="entry name" value="PROKAR_LIPOPROTEIN"/>
    <property type="match status" value="1"/>
</dbReference>
<dbReference type="Gene3D" id="3.10.570.10">
    <property type="entry name" value="sex pheromone staph- cam373 precursor domain"/>
    <property type="match status" value="1"/>
</dbReference>
<dbReference type="STRING" id="459525.SAMN04488137_3698"/>
<gene>
    <name evidence="1" type="ORF">SAMN04488137_3698</name>
</gene>
<name>A0A1G9ZSA2_9BACL</name>
<protein>
    <submittedName>
        <fullName evidence="1">Protein involved in sex pheromone biosynthesis</fullName>
    </submittedName>
</protein>
<organism evidence="1 2">
    <name type="scientific">Fictibacillus solisalsi</name>
    <dbReference type="NCBI Taxonomy" id="459525"/>
    <lineage>
        <taxon>Bacteria</taxon>
        <taxon>Bacillati</taxon>
        <taxon>Bacillota</taxon>
        <taxon>Bacilli</taxon>
        <taxon>Bacillales</taxon>
        <taxon>Fictibacillaceae</taxon>
        <taxon>Fictibacillus</taxon>
    </lineage>
</organism>
<dbReference type="AlphaFoldDB" id="A0A1G9ZSA2"/>
<reference evidence="2" key="1">
    <citation type="submission" date="2016-10" db="EMBL/GenBank/DDBJ databases">
        <authorList>
            <person name="Varghese N."/>
            <person name="Submissions S."/>
        </authorList>
    </citation>
    <scope>NUCLEOTIDE SEQUENCE [LARGE SCALE GENOMIC DNA]</scope>
    <source>
        <strain evidence="2">CGMCC 1.6854</strain>
    </source>
</reference>
<dbReference type="InterPro" id="IPR011426">
    <property type="entry name" value="CamS"/>
</dbReference>
<dbReference type="Pfam" id="PF07537">
    <property type="entry name" value="CamS"/>
    <property type="match status" value="1"/>
</dbReference>
<sequence length="399" mass="44883">MIKRISLILLSSLLLLTGCLNRDKLQKEEEVVKKKGKTEEKAIITGEINTGEKYYRSIVPFEPGGARGLIKYGVDNRLDINEFELGLMRIAQDDFSTDKYYYQEGQYLSSTTVNNWLKRADEKVDKNSKTDMSQKGLNPALGVKKDAPYKQVLDAEDKHPKYLSYVLEQNYLVQSGNDKVKLGGLVVGLSFNSTYYYKATDSSGLIYNGSKKLQASDVAQEARQMGQQVLKRLRQNSSLKNVPITIALYQEAEKESVTPGHFFAKAEAGAGSTQLGSWDKIDEKYYLFPSKEATANKRDDAEKFNNFKSKIQDYFPNYVGVIGKAHYHDGSLDRLDIDIPMQFQGKAEVISFTQYVTSSVMKELPNVPVTINIQSAVNEPEALIVRDDGSGEPNVHIYR</sequence>
<dbReference type="CDD" id="cd13440">
    <property type="entry name" value="CamS_repeat_2"/>
    <property type="match status" value="1"/>
</dbReference>